<dbReference type="PANTHER" id="PTHR10566">
    <property type="entry name" value="CHAPERONE-ACTIVITY OF BC1 COMPLEX CABC1 -RELATED"/>
    <property type="match status" value="1"/>
</dbReference>
<dbReference type="InterPro" id="IPR000719">
    <property type="entry name" value="Prot_kinase_dom"/>
</dbReference>
<accession>A0A064C917</accession>
<dbReference type="InterPro" id="IPR004147">
    <property type="entry name" value="ABC1_dom"/>
</dbReference>
<dbReference type="RefSeq" id="WP_036348403.1">
    <property type="nucleotide sequence ID" value="NZ_JALN02000002.1"/>
</dbReference>
<dbReference type="GO" id="GO:0005524">
    <property type="term" value="F:ATP binding"/>
    <property type="evidence" value="ECO:0007669"/>
    <property type="project" value="InterPro"/>
</dbReference>
<feature type="domain" description="Protein kinase" evidence="2">
    <location>
        <begin position="122"/>
        <end position="486"/>
    </location>
</feature>
<gene>
    <name evidence="3" type="ORF">Y900_028070</name>
</gene>
<dbReference type="InterPro" id="IPR050154">
    <property type="entry name" value="UbiB_kinase"/>
</dbReference>
<proteinExistence type="inferred from homology"/>
<dbReference type="AlphaFoldDB" id="A0A064C917"/>
<evidence type="ECO:0000313" key="3">
    <source>
        <dbReference type="EMBL" id="KDE97144.1"/>
    </source>
</evidence>
<dbReference type="EMBL" id="JALN02000002">
    <property type="protein sequence ID" value="KDE97144.1"/>
    <property type="molecule type" value="Genomic_DNA"/>
</dbReference>
<evidence type="ECO:0000313" key="4">
    <source>
        <dbReference type="Proteomes" id="UP000022835"/>
    </source>
</evidence>
<evidence type="ECO:0000256" key="1">
    <source>
        <dbReference type="ARBA" id="ARBA00009670"/>
    </source>
</evidence>
<dbReference type="InterPro" id="IPR011009">
    <property type="entry name" value="Kinase-like_dom_sf"/>
</dbReference>
<dbReference type="SUPFAM" id="SSF56112">
    <property type="entry name" value="Protein kinase-like (PK-like)"/>
    <property type="match status" value="1"/>
</dbReference>
<dbReference type="Proteomes" id="UP000022835">
    <property type="component" value="Unassembled WGS sequence"/>
</dbReference>
<dbReference type="CDD" id="cd05121">
    <property type="entry name" value="ABC1_ADCK3-like"/>
    <property type="match status" value="1"/>
</dbReference>
<dbReference type="PANTHER" id="PTHR10566:SF113">
    <property type="entry name" value="PROTEIN ACTIVITY OF BC1 COMPLEX KINASE 7, CHLOROPLASTIC"/>
    <property type="match status" value="1"/>
</dbReference>
<sequence>MPGNHAERYRQIAETLTRHGLGFLVGAAGLQRWLPFHHGLMGHERREEPYSNPEHLRLALEQLGPTFVKLGQVLSTRADLLPEPYRRELARLQDAAPAVPGPVITDIVERELGAPPSAIFTSFGLQPLASASLGQAHAAVLADGTEVVVKVRRPDVVEQVEQDLEILRNMATRASHRWEAAADYDVIGIAEEFANTLRAELDYLHEGRSAERFATNFAGDENVHIPRIYWDTTTSRVLTLERIRGIKVSDLQALDAAGIDRPALAVRAARAVAKMIFEDGFFHADPHPGNLFIELDGRIGLIDFGMVGEIDQQLREKLGTLLIALARQNPRRVASTLADVSSVRGAIDLSALTTDLTPIIEPYEKEALGEIPVGTLIQDTLTVIRHYHLQLPRQLALLVKMLAMTEGLGVQLDPQFRLAQVITPYAKRLISQRYTPAAVAHRLTQAGADALDAVEELPDQLRRLQSVLDSGGPELHLKAAELDPVVDRLEATGQRLVVAIVTAAAVRTIGELAAARSDRRQTCSNPLLRAGQGAVGALGAYLLWTGRPPRKHRR</sequence>
<comment type="similarity">
    <text evidence="1">Belongs to the protein kinase superfamily. ADCK protein kinase family.</text>
</comment>
<dbReference type="PROSITE" id="PS50011">
    <property type="entry name" value="PROTEIN_KINASE_DOM"/>
    <property type="match status" value="1"/>
</dbReference>
<dbReference type="Pfam" id="PF03109">
    <property type="entry name" value="ABC1"/>
    <property type="match status" value="1"/>
</dbReference>
<protein>
    <submittedName>
        <fullName evidence="3">ABC transporter</fullName>
    </submittedName>
</protein>
<dbReference type="OrthoDB" id="9795390at2"/>
<keyword evidence="4" id="KW-1185">Reference proteome</keyword>
<dbReference type="GO" id="GO:0004672">
    <property type="term" value="F:protein kinase activity"/>
    <property type="evidence" value="ECO:0007669"/>
    <property type="project" value="InterPro"/>
</dbReference>
<organism evidence="3 4">
    <name type="scientific">Mycolicibacterium aromaticivorans JS19b1 = JCM 16368</name>
    <dbReference type="NCBI Taxonomy" id="1440774"/>
    <lineage>
        <taxon>Bacteria</taxon>
        <taxon>Bacillati</taxon>
        <taxon>Actinomycetota</taxon>
        <taxon>Actinomycetes</taxon>
        <taxon>Mycobacteriales</taxon>
        <taxon>Mycobacteriaceae</taxon>
        <taxon>Mycolicibacterium</taxon>
    </lineage>
</organism>
<evidence type="ECO:0000259" key="2">
    <source>
        <dbReference type="PROSITE" id="PS50011"/>
    </source>
</evidence>
<reference evidence="3" key="1">
    <citation type="submission" date="2014-05" db="EMBL/GenBank/DDBJ databases">
        <title>Genome sequence of Mycobacterium aromaticivorans strain JS19b1T (= DSM 45407T).</title>
        <authorList>
            <person name="Kwak Y."/>
            <person name="Park G.-S."/>
            <person name="Li Q.X."/>
            <person name="Lee S.-E."/>
            <person name="Shin J.-H."/>
        </authorList>
    </citation>
    <scope>NUCLEOTIDE SEQUENCE [LARGE SCALE GENOMIC DNA]</scope>
    <source>
        <strain evidence="3">JS19b1</strain>
    </source>
</reference>
<dbReference type="STRING" id="1440774.Y900_028070"/>
<name>A0A064C917_9MYCO</name>
<dbReference type="eggNOG" id="COG0661">
    <property type="taxonomic scope" value="Bacteria"/>
</dbReference>
<comment type="caution">
    <text evidence="3">The sequence shown here is derived from an EMBL/GenBank/DDBJ whole genome shotgun (WGS) entry which is preliminary data.</text>
</comment>